<evidence type="ECO:0000256" key="3">
    <source>
        <dbReference type="SAM" id="SignalP"/>
    </source>
</evidence>
<dbReference type="Gene3D" id="2.180.10.10">
    <property type="entry name" value="RHS repeat-associated core"/>
    <property type="match status" value="2"/>
</dbReference>
<sequence length="1406" mass="152741">MTKTLLGLLLSLLVMVSVPLRAQDVPTSIAPLTVEMDPNGVNLATGKTVMELPVLSVPAAPRLTFRQIQDAAPKIDGRLQDWQPGMTRIENFTAHLADGSTDAFQCIDYDCSPQVTGASVISSGSILRTSSGNRTYIQSQTGTKYNFSVRHIAASGTQASSLFYASTVTFSDGEVLTYSYGTATLSGDPYNRTFYRPSQISSSVGYHIAITYQGNDFNGDPSAWQRVAQATLYKTSAPTVALARLTYGATSITDLAGRVYQCTGCTLLMGANMEARSGTFRLPGETADTKVVTQSSAGQVVGAVSNDGRQTSYSYANLAFDANIGGYVYSSITATGPDGQSTIYAIGQQGIGKARRNTVTSITDPLGRKTQVRMDGTRIVRVTASEGNYVQNGYDDFANVISQTRVAKAGSGLTNQVDTANFTTLNCTDVSCWRANWIRDAKGNQTDFAYNSSGQVTEITEPADASGVRRKTIIEYTSGIRRKSVVRVCGVDTTCGTSQELRTEYEYWGNTSLPSVVRQIDGVAGQTLQTNYTYDDAGRLLSEDRPLAGNTDASYNQYDVIGRKIMEIGPADVAGNRQAARYTYRDSDDKVTKVEQGYVTSQTATALTGTHGQVLTAYDSYRNPTRVRTLGSGSTSPVSMVDTSYDTRNRPVCSAVRMNSAVFSSVTTNACALGPAGNMGPDRITKTVYDAAGQVVQIRKAVGTTIEIADVTYSYTSNGKMQYVVDANGNRAKLEYDGFDRQSKWIFPSKTRPTSFNPSTPANALATAGLINIADYEQYGYDATNNRTSYRKRDGSTLSYTFDNLNRVTRKTVPERSGLSSTHTRDVFYGYNIANLQTYARFDGTSGVGVTTNYDGFGRVTGETQNTDGTSRTITSLYNANGNRTRVTHPDGQYFQFDFDGADNLTDLKQSATVLGTASYNTRGLPNQLAWTYSTATANIRSFGYDNAGRLSSLGLNLDATSRDVSWSYTRNPAGQIATETQSNDSYSWNGHVNVTRAYTTNGLNQYTAAGSASFAYDANGNLTSDGTYGYVYDVENRLVSRTGGGATITLNYDPTGRLYQVTGGAPGTQRFVYDGNALAAEYNSSGTMLRRYVHGSNVEADDPLIWYEGSALGTTTRRYIHADPRGSIVAVTNYLGTSIATNSYDEYGIPDTASGNDIATKGRFRYTGQAWLPELGMYYYKARIYSPTLGRFLQTDPIGYEDQINLYSYVANDPINGVDPMGMYKCGDQKSCDAAEKGIQQITQARDHYRSQKPPTGTRIDRNAAKARSLDKTLKSLGTNDSGGVEIKSGEVPGNPGARGGYDGNNTLYLNERKIADTGGRVGETLGHEVQHFRQRNDGLSGAYEEIRPMAIQFLIGRAPGGSIGAQSFRSYVHGRIWDYVRLPLRWRNPQVVNDAIDQELERPF</sequence>
<protein>
    <recommendedName>
        <fullName evidence="4">Teneurin-like YD-shell domain-containing protein</fullName>
    </recommendedName>
</protein>
<feature type="chain" id="PRO_5046210827" description="Teneurin-like YD-shell domain-containing protein" evidence="3">
    <location>
        <begin position="23"/>
        <end position="1406"/>
    </location>
</feature>
<dbReference type="Proteomes" id="UP001056619">
    <property type="component" value="Chromosome"/>
</dbReference>
<evidence type="ECO:0000313" key="5">
    <source>
        <dbReference type="EMBL" id="USA61380.1"/>
    </source>
</evidence>
<gene>
    <name evidence="5" type="ORF">NCF85_15190</name>
</gene>
<feature type="domain" description="Teneurin-like YD-shell" evidence="4">
    <location>
        <begin position="910"/>
        <end position="1216"/>
    </location>
</feature>
<feature type="signal peptide" evidence="3">
    <location>
        <begin position="1"/>
        <end position="22"/>
    </location>
</feature>
<dbReference type="InterPro" id="IPR050708">
    <property type="entry name" value="T6SS_VgrG/RHS"/>
</dbReference>
<proteinExistence type="predicted"/>
<keyword evidence="3" id="KW-0732">Signal</keyword>
<evidence type="ECO:0000313" key="6">
    <source>
        <dbReference type="Proteomes" id="UP001056619"/>
    </source>
</evidence>
<accession>A0ABY4U5J7</accession>
<name>A0ABY4U5J7_9SPHN</name>
<keyword evidence="6" id="KW-1185">Reference proteome</keyword>
<dbReference type="InterPro" id="IPR022385">
    <property type="entry name" value="Rhs_assc_core"/>
</dbReference>
<organism evidence="5 6">
    <name type="scientific">Qipengyuania citrea</name>
    <dbReference type="NCBI Taxonomy" id="225971"/>
    <lineage>
        <taxon>Bacteria</taxon>
        <taxon>Pseudomonadati</taxon>
        <taxon>Pseudomonadota</taxon>
        <taxon>Alphaproteobacteria</taxon>
        <taxon>Sphingomonadales</taxon>
        <taxon>Erythrobacteraceae</taxon>
        <taxon>Qipengyuania</taxon>
    </lineage>
</organism>
<dbReference type="NCBIfam" id="TIGR03696">
    <property type="entry name" value="Rhs_assc_core"/>
    <property type="match status" value="1"/>
</dbReference>
<evidence type="ECO:0000256" key="1">
    <source>
        <dbReference type="ARBA" id="ARBA00022737"/>
    </source>
</evidence>
<reference evidence="5 6" key="1">
    <citation type="submission" date="2022-06" db="EMBL/GenBank/DDBJ databases">
        <authorList>
            <person name="Liu G."/>
        </authorList>
    </citation>
    <scope>NUCLEOTIDE SEQUENCE [LARGE SCALE GENOMIC DNA]</scope>
    <source>
        <strain evidence="5 6">E4</strain>
    </source>
</reference>
<dbReference type="InterPro" id="IPR056823">
    <property type="entry name" value="TEN-like_YD-shell"/>
</dbReference>
<dbReference type="PANTHER" id="PTHR32305">
    <property type="match status" value="1"/>
</dbReference>
<dbReference type="RefSeq" id="WP_301642053.1">
    <property type="nucleotide sequence ID" value="NZ_CP098494.1"/>
</dbReference>
<keyword evidence="1" id="KW-0677">Repeat</keyword>
<dbReference type="PANTHER" id="PTHR32305:SF15">
    <property type="entry name" value="PROTEIN RHSA-RELATED"/>
    <property type="match status" value="1"/>
</dbReference>
<dbReference type="EMBL" id="CP098494">
    <property type="protein sequence ID" value="USA61380.1"/>
    <property type="molecule type" value="Genomic_DNA"/>
</dbReference>
<dbReference type="Pfam" id="PF25023">
    <property type="entry name" value="TEN_YD-shell"/>
    <property type="match status" value="1"/>
</dbReference>
<feature type="region of interest" description="Disordered" evidence="2">
    <location>
        <begin position="1276"/>
        <end position="1301"/>
    </location>
</feature>
<evidence type="ECO:0000256" key="2">
    <source>
        <dbReference type="SAM" id="MobiDB-lite"/>
    </source>
</evidence>
<evidence type="ECO:0000259" key="4">
    <source>
        <dbReference type="Pfam" id="PF25023"/>
    </source>
</evidence>